<evidence type="ECO:0000256" key="16">
    <source>
        <dbReference type="SAM" id="MobiDB-lite"/>
    </source>
</evidence>
<comment type="similarity">
    <text evidence="3">Belongs to the RBT5 family.</text>
</comment>
<evidence type="ECO:0000259" key="18">
    <source>
        <dbReference type="PROSITE" id="PS52012"/>
    </source>
</evidence>
<keyword evidence="8 15" id="KW-0479">Metal-binding</keyword>
<evidence type="ECO:0000256" key="3">
    <source>
        <dbReference type="ARBA" id="ARBA00010031"/>
    </source>
</evidence>
<protein>
    <submittedName>
        <fullName evidence="19">CFEM-domain-containing protein</fullName>
    </submittedName>
</protein>
<keyword evidence="4" id="KW-1003">Cell membrane</keyword>
<keyword evidence="6 15" id="KW-0349">Heme</keyword>
<keyword evidence="12" id="KW-1015">Disulfide bond</keyword>
<evidence type="ECO:0000256" key="12">
    <source>
        <dbReference type="ARBA" id="ARBA00023157"/>
    </source>
</evidence>
<evidence type="ECO:0000256" key="15">
    <source>
        <dbReference type="PROSITE-ProRule" id="PRU01356"/>
    </source>
</evidence>
<keyword evidence="5" id="KW-0964">Secreted</keyword>
<accession>A0A6A6JSB3</accession>
<evidence type="ECO:0000256" key="4">
    <source>
        <dbReference type="ARBA" id="ARBA00022475"/>
    </source>
</evidence>
<comment type="subcellular location">
    <subcellularLocation>
        <location evidence="1">Cell membrane</location>
        <topology evidence="1">Lipid-anchor</topology>
        <topology evidence="1">GPI-anchor</topology>
    </subcellularLocation>
    <subcellularLocation>
        <location evidence="2">Secreted</location>
    </subcellularLocation>
</comment>
<dbReference type="GO" id="GO:0098552">
    <property type="term" value="C:side of membrane"/>
    <property type="evidence" value="ECO:0007669"/>
    <property type="project" value="UniProtKB-KW"/>
</dbReference>
<evidence type="ECO:0000256" key="6">
    <source>
        <dbReference type="ARBA" id="ARBA00022617"/>
    </source>
</evidence>
<gene>
    <name evidence="19" type="ORF">EI97DRAFT_176410</name>
</gene>
<evidence type="ECO:0000256" key="5">
    <source>
        <dbReference type="ARBA" id="ARBA00022525"/>
    </source>
</evidence>
<evidence type="ECO:0000256" key="2">
    <source>
        <dbReference type="ARBA" id="ARBA00004613"/>
    </source>
</evidence>
<feature type="compositionally biased region" description="Low complexity" evidence="16">
    <location>
        <begin position="99"/>
        <end position="148"/>
    </location>
</feature>
<dbReference type="RefSeq" id="XP_033656991.1">
    <property type="nucleotide sequence ID" value="XM_033793469.1"/>
</dbReference>
<dbReference type="Proteomes" id="UP000800097">
    <property type="component" value="Unassembled WGS sequence"/>
</dbReference>
<dbReference type="GeneID" id="54546644"/>
<evidence type="ECO:0000256" key="11">
    <source>
        <dbReference type="ARBA" id="ARBA00023136"/>
    </source>
</evidence>
<dbReference type="SMART" id="SM00747">
    <property type="entry name" value="CFEM"/>
    <property type="match status" value="1"/>
</dbReference>
<dbReference type="PANTHER" id="PTHR37928:SF2">
    <property type="entry name" value="GPI ANCHORED CFEM DOMAIN PROTEIN (AFU_ORTHOLOGUE AFUA_6G10580)"/>
    <property type="match status" value="1"/>
</dbReference>
<keyword evidence="14" id="KW-0449">Lipoprotein</keyword>
<evidence type="ECO:0000256" key="14">
    <source>
        <dbReference type="ARBA" id="ARBA00023288"/>
    </source>
</evidence>
<feature type="region of interest" description="Disordered" evidence="16">
    <location>
        <begin position="90"/>
        <end position="166"/>
    </location>
</feature>
<proteinExistence type="inferred from homology"/>
<feature type="signal peptide" evidence="17">
    <location>
        <begin position="1"/>
        <end position="18"/>
    </location>
</feature>
<keyword evidence="13" id="KW-0325">Glycoprotein</keyword>
<keyword evidence="9 17" id="KW-0732">Signal</keyword>
<feature type="chain" id="PRO_5025562819" evidence="17">
    <location>
        <begin position="19"/>
        <end position="186"/>
    </location>
</feature>
<reference evidence="19" key="1">
    <citation type="journal article" date="2020" name="Stud. Mycol.">
        <title>101 Dothideomycetes genomes: a test case for predicting lifestyles and emergence of pathogens.</title>
        <authorList>
            <person name="Haridas S."/>
            <person name="Albert R."/>
            <person name="Binder M."/>
            <person name="Bloem J."/>
            <person name="Labutti K."/>
            <person name="Salamov A."/>
            <person name="Andreopoulos B."/>
            <person name="Baker S."/>
            <person name="Barry K."/>
            <person name="Bills G."/>
            <person name="Bluhm B."/>
            <person name="Cannon C."/>
            <person name="Castanera R."/>
            <person name="Culley D."/>
            <person name="Daum C."/>
            <person name="Ezra D."/>
            <person name="Gonzalez J."/>
            <person name="Henrissat B."/>
            <person name="Kuo A."/>
            <person name="Liang C."/>
            <person name="Lipzen A."/>
            <person name="Lutzoni F."/>
            <person name="Magnuson J."/>
            <person name="Mondo S."/>
            <person name="Nolan M."/>
            <person name="Ohm R."/>
            <person name="Pangilinan J."/>
            <person name="Park H.-J."/>
            <person name="Ramirez L."/>
            <person name="Alfaro M."/>
            <person name="Sun H."/>
            <person name="Tritt A."/>
            <person name="Yoshinaga Y."/>
            <person name="Zwiers L.-H."/>
            <person name="Turgeon B."/>
            <person name="Goodwin S."/>
            <person name="Spatafora J."/>
            <person name="Crous P."/>
            <person name="Grigoriev I."/>
        </authorList>
    </citation>
    <scope>NUCLEOTIDE SEQUENCE</scope>
    <source>
        <strain evidence="19">CBS 379.55</strain>
    </source>
</reference>
<keyword evidence="20" id="KW-1185">Reference proteome</keyword>
<evidence type="ECO:0000313" key="19">
    <source>
        <dbReference type="EMBL" id="KAF2279452.1"/>
    </source>
</evidence>
<evidence type="ECO:0000256" key="1">
    <source>
        <dbReference type="ARBA" id="ARBA00004609"/>
    </source>
</evidence>
<dbReference type="GO" id="GO:0005576">
    <property type="term" value="C:extracellular region"/>
    <property type="evidence" value="ECO:0007669"/>
    <property type="project" value="UniProtKB-SubCell"/>
</dbReference>
<dbReference type="PROSITE" id="PS52012">
    <property type="entry name" value="CFEM"/>
    <property type="match status" value="1"/>
</dbReference>
<feature type="domain" description="CFEM" evidence="18">
    <location>
        <begin position="1"/>
        <end position="113"/>
    </location>
</feature>
<evidence type="ECO:0000256" key="10">
    <source>
        <dbReference type="ARBA" id="ARBA00023004"/>
    </source>
</evidence>
<dbReference type="GO" id="GO:0005886">
    <property type="term" value="C:plasma membrane"/>
    <property type="evidence" value="ECO:0007669"/>
    <property type="project" value="UniProtKB-SubCell"/>
</dbReference>
<evidence type="ECO:0000313" key="20">
    <source>
        <dbReference type="Proteomes" id="UP000800097"/>
    </source>
</evidence>
<dbReference type="InterPro" id="IPR008427">
    <property type="entry name" value="Extracellular_membr_CFEM_dom"/>
</dbReference>
<dbReference type="GO" id="GO:0046872">
    <property type="term" value="F:metal ion binding"/>
    <property type="evidence" value="ECO:0007669"/>
    <property type="project" value="UniProtKB-UniRule"/>
</dbReference>
<dbReference type="PANTHER" id="PTHR37928">
    <property type="entry name" value="CFEM DOMAIN PROTEIN (AFU_ORTHOLOGUE AFUA_6G14090)"/>
    <property type="match status" value="1"/>
</dbReference>
<name>A0A6A6JSB3_WESOR</name>
<dbReference type="Pfam" id="PF05730">
    <property type="entry name" value="CFEM"/>
    <property type="match status" value="1"/>
</dbReference>
<keyword evidence="10 15" id="KW-0408">Iron</keyword>
<feature type="binding site" description="axial binding residue" evidence="15">
    <location>
        <position position="45"/>
    </location>
    <ligand>
        <name>heme</name>
        <dbReference type="ChEBI" id="CHEBI:30413"/>
    </ligand>
    <ligandPart>
        <name>Fe</name>
        <dbReference type="ChEBI" id="CHEBI:18248"/>
    </ligandPart>
</feature>
<organism evidence="19 20">
    <name type="scientific">Westerdykella ornata</name>
    <dbReference type="NCBI Taxonomy" id="318751"/>
    <lineage>
        <taxon>Eukaryota</taxon>
        <taxon>Fungi</taxon>
        <taxon>Dikarya</taxon>
        <taxon>Ascomycota</taxon>
        <taxon>Pezizomycotina</taxon>
        <taxon>Dothideomycetes</taxon>
        <taxon>Pleosporomycetidae</taxon>
        <taxon>Pleosporales</taxon>
        <taxon>Sporormiaceae</taxon>
        <taxon>Westerdykella</taxon>
    </lineage>
</organism>
<comment type="caution">
    <text evidence="15">Lacks conserved residue(s) required for the propagation of feature annotation.</text>
</comment>
<evidence type="ECO:0000256" key="7">
    <source>
        <dbReference type="ARBA" id="ARBA00022622"/>
    </source>
</evidence>
<keyword evidence="11" id="KW-0472">Membrane</keyword>
<evidence type="ECO:0000256" key="9">
    <source>
        <dbReference type="ARBA" id="ARBA00022729"/>
    </source>
</evidence>
<dbReference type="InterPro" id="IPR051735">
    <property type="entry name" value="CFEM_domain"/>
</dbReference>
<sequence length="186" mass="17999">MKSFTAVATLALAAVASAQLENIPSCALSCFLGPLGSSGCAELADFKCQCSKADTLFASVTPCVEKACSASDRDATIAAVENTCAQAGVPVQVPEPGKPSESAAPSSAPPASSQPPAYQTSEAPASSSEAPASSTPAVSSSTVVPTPSGNATIPSGTPPPQFTGAAPHATQAAGLLGAAALAILAL</sequence>
<evidence type="ECO:0000256" key="8">
    <source>
        <dbReference type="ARBA" id="ARBA00022723"/>
    </source>
</evidence>
<dbReference type="EMBL" id="ML986486">
    <property type="protein sequence ID" value="KAF2279452.1"/>
    <property type="molecule type" value="Genomic_DNA"/>
</dbReference>
<dbReference type="AlphaFoldDB" id="A0A6A6JSB3"/>
<evidence type="ECO:0000256" key="13">
    <source>
        <dbReference type="ARBA" id="ARBA00023180"/>
    </source>
</evidence>
<keyword evidence="7" id="KW-0336">GPI-anchor</keyword>
<evidence type="ECO:0000256" key="17">
    <source>
        <dbReference type="SAM" id="SignalP"/>
    </source>
</evidence>
<dbReference type="OrthoDB" id="3767534at2759"/>